<keyword evidence="1" id="KW-1133">Transmembrane helix</keyword>
<evidence type="ECO:0000313" key="2">
    <source>
        <dbReference type="EMBL" id="HIZ69586.1"/>
    </source>
</evidence>
<comment type="caution">
    <text evidence="2">The sequence shown here is derived from an EMBL/GenBank/DDBJ whole genome shotgun (WGS) entry which is preliminary data.</text>
</comment>
<feature type="transmembrane region" description="Helical" evidence="1">
    <location>
        <begin position="461"/>
        <end position="481"/>
    </location>
</feature>
<reference evidence="2" key="1">
    <citation type="journal article" date="2021" name="PeerJ">
        <title>Extensive microbial diversity within the chicken gut microbiome revealed by metagenomics and culture.</title>
        <authorList>
            <person name="Gilroy R."/>
            <person name="Ravi A."/>
            <person name="Getino M."/>
            <person name="Pursley I."/>
            <person name="Horton D.L."/>
            <person name="Alikhan N.F."/>
            <person name="Baker D."/>
            <person name="Gharbi K."/>
            <person name="Hall N."/>
            <person name="Watson M."/>
            <person name="Adriaenssens E.M."/>
            <person name="Foster-Nyarko E."/>
            <person name="Jarju S."/>
            <person name="Secka A."/>
            <person name="Antonio M."/>
            <person name="Oren A."/>
            <person name="Chaudhuri R.R."/>
            <person name="La Ragione R."/>
            <person name="Hildebrand F."/>
            <person name="Pallen M.J."/>
        </authorList>
    </citation>
    <scope>NUCLEOTIDE SEQUENCE</scope>
    <source>
        <strain evidence="2">ChiHecec3B27-8219</strain>
    </source>
</reference>
<organism evidence="2 3">
    <name type="scientific">Candidatus Prevotella avicola</name>
    <dbReference type="NCBI Taxonomy" id="2838738"/>
    <lineage>
        <taxon>Bacteria</taxon>
        <taxon>Pseudomonadati</taxon>
        <taxon>Bacteroidota</taxon>
        <taxon>Bacteroidia</taxon>
        <taxon>Bacteroidales</taxon>
        <taxon>Prevotellaceae</taxon>
        <taxon>Prevotella</taxon>
    </lineage>
</organism>
<reference evidence="2" key="2">
    <citation type="submission" date="2021-04" db="EMBL/GenBank/DDBJ databases">
        <authorList>
            <person name="Gilroy R."/>
        </authorList>
    </citation>
    <scope>NUCLEOTIDE SEQUENCE</scope>
    <source>
        <strain evidence="2">ChiHecec3B27-8219</strain>
    </source>
</reference>
<feature type="transmembrane region" description="Helical" evidence="1">
    <location>
        <begin position="213"/>
        <end position="233"/>
    </location>
</feature>
<keyword evidence="1" id="KW-0472">Membrane</keyword>
<sequence>MKTLEIFRILRQHRKLAIKRSIGHENQTKAKVLGYIGFSIMIIYMLFLAIMFAMILNDSTAISPSAVFWAFTPFILAIDVSFRFLGQQTPAQMVKPYLLLPIPKYTCVDYFLFRSIFNWGNTLWHIMLVPLAIMSIAFRESWGTALLFLLSFQLVFFISSQIYLLIRTFLKDSLLWFPLPLGIAALLALPGLYPNLDIENMLDFYVEFGEALFYPYPWSWLVLIGILAITILINRKVQYTHVMGEVSRSTATKLRHVSQYRFLDKFGDIGQYIKLEIKLISRNKHPRTQYLTMLVCCVCMWAIYGLGWLEDLDSYLMSYFWCLYVFLVLGTINLQRIMNYEGNYIECLMVRRDNILHLLTAKYYFYSAMLVIPLILSLISVCKGAWTLPMVLANMLYVMGPIYFGVMHLAIYNKDTMPLDANFTTHTHTDTNWVMIIVSMLTLGLPILIVWILNSTLSGDIASYIIIVLSLPFVIAHPLWLRRIYTRMMARRYINMESFRSKR</sequence>
<feature type="transmembrane region" description="Helical" evidence="1">
    <location>
        <begin position="67"/>
        <end position="85"/>
    </location>
</feature>
<dbReference type="EMBL" id="DXBE01000050">
    <property type="protein sequence ID" value="HIZ69586.1"/>
    <property type="molecule type" value="Genomic_DNA"/>
</dbReference>
<name>A0A9D2FZK5_9BACT</name>
<dbReference type="AlphaFoldDB" id="A0A9D2FZK5"/>
<protein>
    <submittedName>
        <fullName evidence="2">Uncharacterized protein</fullName>
    </submittedName>
</protein>
<feature type="transmembrane region" description="Helical" evidence="1">
    <location>
        <begin position="145"/>
        <end position="166"/>
    </location>
</feature>
<feature type="transmembrane region" description="Helical" evidence="1">
    <location>
        <begin position="122"/>
        <end position="139"/>
    </location>
</feature>
<feature type="transmembrane region" description="Helical" evidence="1">
    <location>
        <begin position="355"/>
        <end position="379"/>
    </location>
</feature>
<accession>A0A9D2FZK5</accession>
<evidence type="ECO:0000256" key="1">
    <source>
        <dbReference type="SAM" id="Phobius"/>
    </source>
</evidence>
<dbReference type="Proteomes" id="UP000824055">
    <property type="component" value="Unassembled WGS sequence"/>
</dbReference>
<keyword evidence="1" id="KW-0812">Transmembrane</keyword>
<feature type="transmembrane region" description="Helical" evidence="1">
    <location>
        <begin position="173"/>
        <end position="193"/>
    </location>
</feature>
<feature type="transmembrane region" description="Helical" evidence="1">
    <location>
        <begin position="315"/>
        <end position="334"/>
    </location>
</feature>
<feature type="transmembrane region" description="Helical" evidence="1">
    <location>
        <begin position="32"/>
        <end position="55"/>
    </location>
</feature>
<dbReference type="InterPro" id="IPR043742">
    <property type="entry name" value="DUF5687"/>
</dbReference>
<gene>
    <name evidence="2" type="ORF">H9966_06885</name>
</gene>
<proteinExistence type="predicted"/>
<feature type="transmembrane region" description="Helical" evidence="1">
    <location>
        <begin position="391"/>
        <end position="412"/>
    </location>
</feature>
<evidence type="ECO:0000313" key="3">
    <source>
        <dbReference type="Proteomes" id="UP000824055"/>
    </source>
</evidence>
<feature type="transmembrane region" description="Helical" evidence="1">
    <location>
        <begin position="290"/>
        <end position="309"/>
    </location>
</feature>
<feature type="transmembrane region" description="Helical" evidence="1">
    <location>
        <begin position="433"/>
        <end position="455"/>
    </location>
</feature>
<dbReference type="Pfam" id="PF18940">
    <property type="entry name" value="DUF5687"/>
    <property type="match status" value="1"/>
</dbReference>